<organism evidence="5 6">
    <name type="scientific">Microbacterium wangchenii</name>
    <dbReference type="NCBI Taxonomy" id="2541726"/>
    <lineage>
        <taxon>Bacteria</taxon>
        <taxon>Bacillati</taxon>
        <taxon>Actinomycetota</taxon>
        <taxon>Actinomycetes</taxon>
        <taxon>Micrococcales</taxon>
        <taxon>Microbacteriaceae</taxon>
        <taxon>Microbacterium</taxon>
    </lineage>
</organism>
<dbReference type="InterPro" id="IPR008964">
    <property type="entry name" value="Invasin/intimin_cell_adhesion"/>
</dbReference>
<evidence type="ECO:0000256" key="3">
    <source>
        <dbReference type="SAM" id="SignalP"/>
    </source>
</evidence>
<keyword evidence="2" id="KW-1133">Transmembrane helix</keyword>
<evidence type="ECO:0000259" key="4">
    <source>
        <dbReference type="PROSITE" id="PS50022"/>
    </source>
</evidence>
<dbReference type="Gene3D" id="2.60.120.260">
    <property type="entry name" value="Galactose-binding domain-like"/>
    <property type="match status" value="2"/>
</dbReference>
<sequence length="1000" mass="105989">MHSPALPRARRTVMALAMAVVATLLASAVSALPAAAESRDDIASYAPPGTINVARAAAASVSNSEAAWPADKLVDGNPGISGINLWVAADTGVDAGGWAQLDFAEPEPIERVVVFPRGDLYGAYFPIDYTVTLLGDGGESVWSTRVTHPDQWTIVSEPDVIDLEAPVTASALRLDVTKRSAREGGILQLAEIAAFAEGVASEPEEPEEPQGPENLARGAVAVASSSYEMPGETWAAALAVDGSRGTGWSTNPYDRVQDPAAPATLTLDLACTVDVTSLVVAPREKAFPRDYRLQVSADGDAWSTVATSTGNPGVQPTAQEFALANPTAARFVRLQVDVRNGPSGIDGYLAQISELEVYGERNACVIQQKPALLLPPGATDAHWFSVVGPQPEISVASSDPSVVTVAADGTVTAVAVGTSTVTLTAGDTTLSLPVEVSDDIERIGDEFAITAFWPPTIDYVGDEHYDNLAEAGITIVQNNQIETSARHVNLEMARLAHERDMQIIVQDSTAGSLATMSADEVKEWVNTYRNVPGVGGLYLIDEPSNAVAYATAFNAVREEAPELYPHLNFFPYFYYGGEAGNDKAMQDWIDATNGRSIDDRDYLMYDMYPFREGDTNLEGMFTNLNTVRELGLENSVKTAMYLQAVGIPGNLRRPVPAEIRYEANVAMAYGYKQLSYFTWWTPTNRGEPFTDAIMTADGRKTDLYEPVKQLNSEIQALGDTLMRLDAEQVYLSGTAYGQPTVPADFFVQSEGDGDLVLSRMIDRESGEEYLFVVNNSFTAEQSMELSFDETIGALREVSREDGSLGAPIELDGQTLTRTLSASEGVLYQVADATDPEDPAEPTDPTAPADPTAPPAPVDPGADPAAGDQVGGDWANVTLSNGGRVERGDTLSVTLTELQPGQQVAATLFSEPITVTGIPAANASGTVTFSVPVPADFAVGAHTLAITAAGLPQINVGVTVLAAGALAVTGGQSPWAFALAGALLLVAGGLVYVLRRRSRVA</sequence>
<dbReference type="InterPro" id="IPR017853">
    <property type="entry name" value="GH"/>
</dbReference>
<dbReference type="EMBL" id="CP038266">
    <property type="protein sequence ID" value="QBR87893.1"/>
    <property type="molecule type" value="Genomic_DNA"/>
</dbReference>
<dbReference type="SUPFAM" id="SSF49373">
    <property type="entry name" value="Invasin/intimin cell-adhesion fragments"/>
    <property type="match status" value="1"/>
</dbReference>
<dbReference type="PROSITE" id="PS51318">
    <property type="entry name" value="TAT"/>
    <property type="match status" value="1"/>
</dbReference>
<dbReference type="NCBIfam" id="TIGR01167">
    <property type="entry name" value="LPXTG_anchor"/>
    <property type="match status" value="1"/>
</dbReference>
<keyword evidence="2" id="KW-0812">Transmembrane</keyword>
<dbReference type="InterPro" id="IPR000421">
    <property type="entry name" value="FA58C"/>
</dbReference>
<evidence type="ECO:0000256" key="2">
    <source>
        <dbReference type="SAM" id="Phobius"/>
    </source>
</evidence>
<accession>A0ABX5SP27</accession>
<proteinExistence type="predicted"/>
<feature type="chain" id="PRO_5047309299" evidence="3">
    <location>
        <begin position="32"/>
        <end position="1000"/>
    </location>
</feature>
<dbReference type="PROSITE" id="PS50022">
    <property type="entry name" value="FA58C_3"/>
    <property type="match status" value="2"/>
</dbReference>
<evidence type="ECO:0000313" key="6">
    <source>
        <dbReference type="Proteomes" id="UP000295748"/>
    </source>
</evidence>
<dbReference type="Pfam" id="PF00754">
    <property type="entry name" value="F5_F8_type_C"/>
    <property type="match status" value="2"/>
</dbReference>
<keyword evidence="2" id="KW-0472">Membrane</keyword>
<feature type="signal peptide" evidence="3">
    <location>
        <begin position="1"/>
        <end position="31"/>
    </location>
</feature>
<dbReference type="InterPro" id="IPR003343">
    <property type="entry name" value="Big_2"/>
</dbReference>
<feature type="domain" description="F5/8 type C" evidence="4">
    <location>
        <begin position="86"/>
        <end position="194"/>
    </location>
</feature>
<evidence type="ECO:0000256" key="1">
    <source>
        <dbReference type="SAM" id="MobiDB-lite"/>
    </source>
</evidence>
<dbReference type="Gene3D" id="3.20.20.80">
    <property type="entry name" value="Glycosidases"/>
    <property type="match status" value="1"/>
</dbReference>
<name>A0ABX5SP27_9MICO</name>
<gene>
    <name evidence="5" type="ORF">E4K62_03800</name>
</gene>
<protein>
    <submittedName>
        <fullName evidence="5">LPXTG cell wall anchor domain-containing protein</fullName>
    </submittedName>
</protein>
<keyword evidence="3" id="KW-0732">Signal</keyword>
<feature type="domain" description="F5/8 type C" evidence="4">
    <location>
        <begin position="206"/>
        <end position="360"/>
    </location>
</feature>
<keyword evidence="6" id="KW-1185">Reference proteome</keyword>
<dbReference type="Gene3D" id="2.60.40.1080">
    <property type="match status" value="1"/>
</dbReference>
<dbReference type="InterPro" id="IPR008979">
    <property type="entry name" value="Galactose-bd-like_sf"/>
</dbReference>
<evidence type="ECO:0000313" key="5">
    <source>
        <dbReference type="EMBL" id="QBR87893.1"/>
    </source>
</evidence>
<feature type="region of interest" description="Disordered" evidence="1">
    <location>
        <begin position="833"/>
        <end position="884"/>
    </location>
</feature>
<dbReference type="InterPro" id="IPR006311">
    <property type="entry name" value="TAT_signal"/>
</dbReference>
<feature type="transmembrane region" description="Helical" evidence="2">
    <location>
        <begin position="974"/>
        <end position="993"/>
    </location>
</feature>
<dbReference type="Pfam" id="PF02368">
    <property type="entry name" value="Big_2"/>
    <property type="match status" value="1"/>
</dbReference>
<feature type="compositionally biased region" description="Low complexity" evidence="1">
    <location>
        <begin position="858"/>
        <end position="867"/>
    </location>
</feature>
<reference evidence="5 6" key="1">
    <citation type="submission" date="2019-03" db="EMBL/GenBank/DDBJ databases">
        <authorList>
            <person name="Dong K."/>
        </authorList>
    </citation>
    <scope>NUCLEOTIDE SEQUENCE [LARGE SCALE GENOMIC DNA]</scope>
    <source>
        <strain evidence="6">dk512</strain>
    </source>
</reference>
<dbReference type="SUPFAM" id="SSF51445">
    <property type="entry name" value="(Trans)glycosidases"/>
    <property type="match status" value="1"/>
</dbReference>
<dbReference type="Proteomes" id="UP000295748">
    <property type="component" value="Chromosome"/>
</dbReference>
<dbReference type="SUPFAM" id="SSF49785">
    <property type="entry name" value="Galactose-binding domain-like"/>
    <property type="match status" value="2"/>
</dbReference>